<name>A0A8X6YAZ4_9ARAC</name>
<dbReference type="SUPFAM" id="SSF103473">
    <property type="entry name" value="MFS general substrate transporter"/>
    <property type="match status" value="1"/>
</dbReference>
<evidence type="ECO:0000256" key="3">
    <source>
        <dbReference type="ARBA" id="ARBA00023136"/>
    </source>
</evidence>
<organism evidence="7 8">
    <name type="scientific">Trichonephila inaurata madagascariensis</name>
    <dbReference type="NCBI Taxonomy" id="2747483"/>
    <lineage>
        <taxon>Eukaryota</taxon>
        <taxon>Metazoa</taxon>
        <taxon>Ecdysozoa</taxon>
        <taxon>Arthropoda</taxon>
        <taxon>Chelicerata</taxon>
        <taxon>Arachnida</taxon>
        <taxon>Araneae</taxon>
        <taxon>Araneomorphae</taxon>
        <taxon>Entelegynae</taxon>
        <taxon>Araneoidea</taxon>
        <taxon>Nephilidae</taxon>
        <taxon>Trichonephila</taxon>
        <taxon>Trichonephila inaurata</taxon>
    </lineage>
</organism>
<feature type="transmembrane region" description="Helical" evidence="6">
    <location>
        <begin position="54"/>
        <end position="76"/>
    </location>
</feature>
<dbReference type="Gene3D" id="1.20.1250.20">
    <property type="entry name" value="MFS general substrate transporter like domains"/>
    <property type="match status" value="2"/>
</dbReference>
<feature type="transmembrane region" description="Helical" evidence="6">
    <location>
        <begin position="271"/>
        <end position="289"/>
    </location>
</feature>
<accession>A0A8X6YAZ4</accession>
<evidence type="ECO:0000256" key="4">
    <source>
        <dbReference type="ARBA" id="ARBA00040840"/>
    </source>
</evidence>
<dbReference type="PANTHER" id="PTHR23121:SF10">
    <property type="entry name" value="MAJOR FACILITATOR SUPERFAMILY DOMAIN-CONTAINING PROTEIN 4A"/>
    <property type="match status" value="1"/>
</dbReference>
<feature type="transmembrane region" description="Helical" evidence="6">
    <location>
        <begin position="317"/>
        <end position="338"/>
    </location>
</feature>
<evidence type="ECO:0000256" key="1">
    <source>
        <dbReference type="ARBA" id="ARBA00022692"/>
    </source>
</evidence>
<feature type="transmembrane region" description="Helical" evidence="6">
    <location>
        <begin position="434"/>
        <end position="460"/>
    </location>
</feature>
<keyword evidence="8" id="KW-1185">Reference proteome</keyword>
<dbReference type="Proteomes" id="UP000886998">
    <property type="component" value="Unassembled WGS sequence"/>
</dbReference>
<reference evidence="7" key="1">
    <citation type="submission" date="2020-08" db="EMBL/GenBank/DDBJ databases">
        <title>Multicomponent nature underlies the extraordinary mechanical properties of spider dragline silk.</title>
        <authorList>
            <person name="Kono N."/>
            <person name="Nakamura H."/>
            <person name="Mori M."/>
            <person name="Yoshida Y."/>
            <person name="Ohtoshi R."/>
            <person name="Malay A.D."/>
            <person name="Moran D.A.P."/>
            <person name="Tomita M."/>
            <person name="Numata K."/>
            <person name="Arakawa K."/>
        </authorList>
    </citation>
    <scope>NUCLEOTIDE SEQUENCE</scope>
</reference>
<feature type="transmembrane region" description="Helical" evidence="6">
    <location>
        <begin position="182"/>
        <end position="200"/>
    </location>
</feature>
<feature type="transmembrane region" description="Helical" evidence="6">
    <location>
        <begin position="239"/>
        <end position="259"/>
    </location>
</feature>
<proteinExistence type="predicted"/>
<dbReference type="OrthoDB" id="413079at2759"/>
<dbReference type="GO" id="GO:0022857">
    <property type="term" value="F:transmembrane transporter activity"/>
    <property type="evidence" value="ECO:0007669"/>
    <property type="project" value="InterPro"/>
</dbReference>
<protein>
    <recommendedName>
        <fullName evidence="4">Major facilitator superfamily domain-containing protein 4A</fullName>
    </recommendedName>
</protein>
<evidence type="ECO:0000313" key="7">
    <source>
        <dbReference type="EMBL" id="GFY67801.1"/>
    </source>
</evidence>
<feature type="region of interest" description="Disordered" evidence="5">
    <location>
        <begin position="1"/>
        <end position="21"/>
    </location>
</feature>
<keyword evidence="3 6" id="KW-0472">Membrane</keyword>
<evidence type="ECO:0000256" key="5">
    <source>
        <dbReference type="SAM" id="MobiDB-lite"/>
    </source>
</evidence>
<dbReference type="InterPro" id="IPR036259">
    <property type="entry name" value="MFS_trans_sf"/>
</dbReference>
<keyword evidence="1 6" id="KW-0812">Transmembrane</keyword>
<dbReference type="FunFam" id="1.20.1250.20:FF:000508">
    <property type="entry name" value="Sodium-dependent glucose transporter 1"/>
    <property type="match status" value="1"/>
</dbReference>
<dbReference type="Pfam" id="PF07690">
    <property type="entry name" value="MFS_1"/>
    <property type="match status" value="1"/>
</dbReference>
<feature type="transmembrane region" description="Helical" evidence="6">
    <location>
        <begin position="142"/>
        <end position="170"/>
    </location>
</feature>
<feature type="transmembrane region" description="Helical" evidence="6">
    <location>
        <begin position="88"/>
        <end position="111"/>
    </location>
</feature>
<evidence type="ECO:0000256" key="6">
    <source>
        <dbReference type="SAM" id="Phobius"/>
    </source>
</evidence>
<comment type="caution">
    <text evidence="7">The sequence shown here is derived from an EMBL/GenBank/DDBJ whole genome shotgun (WGS) entry which is preliminary data.</text>
</comment>
<sequence length="527" mass="57932">MQPIECETASDEGAKSGSSVDLSSTLKSGFFGSGIMQTKKERYKELFWEHKHTTITLCFVFWSFGTCVAFLGPTLLDLGCKTETIFPTLSWVFFSQSFFILLGSACAGFMLKRFSREIMLIVGTTMMTVSMASIPLCNALWALAIVLAVMGFFMGTIDTVANVSMICIYGKDVSPFLQAIHFFYGVGAFLSPMIAQPFLLNEDCSQFISNETITLIMYDNETLPAASLAEAKAMTHIDYAFLIMALTMVYCGMTALFESDGRSDTDYIPKNMAQIVVVTVLSAILMFLYDGLQAAYGGYIYSYAVKGPVNFRKSDAAYLNALFWGMFAAGRLLSIALATKLSPSFMLFCNIIGCTVGLLLMLALRYNHVMLIIGTCLLGIFMSSVFPTTLSLTEQYIHITPSTTSFLVFGAAVGEMSMPVIVGHEFHRVGPTSLLVIGMVLCFVSIIAYMTLWLVGFTLLKPDTTPGIMVFFTKCMPKTVQKMEGENASLVNQNVQYYSRMHASPVQSPDDQGGTVNFIKKEAESSH</sequence>
<evidence type="ECO:0000313" key="8">
    <source>
        <dbReference type="Proteomes" id="UP000886998"/>
    </source>
</evidence>
<evidence type="ECO:0000256" key="2">
    <source>
        <dbReference type="ARBA" id="ARBA00022989"/>
    </source>
</evidence>
<keyword evidence="2 6" id="KW-1133">Transmembrane helix</keyword>
<feature type="transmembrane region" description="Helical" evidence="6">
    <location>
        <begin position="370"/>
        <end position="392"/>
    </location>
</feature>
<gene>
    <name evidence="7" type="primary">Mfsd4a</name>
    <name evidence="7" type="ORF">TNIN_468221</name>
</gene>
<dbReference type="AlphaFoldDB" id="A0A8X6YAZ4"/>
<dbReference type="EMBL" id="BMAV01016749">
    <property type="protein sequence ID" value="GFY67801.1"/>
    <property type="molecule type" value="Genomic_DNA"/>
</dbReference>
<dbReference type="PANTHER" id="PTHR23121">
    <property type="entry name" value="SODIUM-DEPENDENT GLUCOSE TRANSPORTER 1"/>
    <property type="match status" value="1"/>
</dbReference>
<dbReference type="InterPro" id="IPR011701">
    <property type="entry name" value="MFS"/>
</dbReference>
<feature type="transmembrane region" description="Helical" evidence="6">
    <location>
        <begin position="345"/>
        <end position="364"/>
    </location>
</feature>
<feature type="transmembrane region" description="Helical" evidence="6">
    <location>
        <begin position="404"/>
        <end position="422"/>
    </location>
</feature>